<dbReference type="KEGG" id="tet:TTHERM_01164160"/>
<evidence type="ECO:0000259" key="11">
    <source>
        <dbReference type="PROSITE" id="PS50011"/>
    </source>
</evidence>
<dbReference type="Pfam" id="PF00069">
    <property type="entry name" value="Pkinase"/>
    <property type="match status" value="1"/>
</dbReference>
<keyword evidence="4" id="KW-0547">Nucleotide-binding</keyword>
<evidence type="ECO:0000256" key="6">
    <source>
        <dbReference type="ARBA" id="ARBA00022840"/>
    </source>
</evidence>
<feature type="compositionally biased region" description="Polar residues" evidence="9">
    <location>
        <begin position="342"/>
        <end position="360"/>
    </location>
</feature>
<dbReference type="eggNOG" id="KOG0589">
    <property type="taxonomic scope" value="Eukaryota"/>
</dbReference>
<evidence type="ECO:0000256" key="3">
    <source>
        <dbReference type="ARBA" id="ARBA00022679"/>
    </source>
</evidence>
<reference evidence="13" key="1">
    <citation type="journal article" date="2006" name="PLoS Biol.">
        <title>Macronuclear genome sequence of the ciliate Tetrahymena thermophila, a model eukaryote.</title>
        <authorList>
            <person name="Eisen J.A."/>
            <person name="Coyne R.S."/>
            <person name="Wu M."/>
            <person name="Wu D."/>
            <person name="Thiagarajan M."/>
            <person name="Wortman J.R."/>
            <person name="Badger J.H."/>
            <person name="Ren Q."/>
            <person name="Amedeo P."/>
            <person name="Jones K.M."/>
            <person name="Tallon L.J."/>
            <person name="Delcher A.L."/>
            <person name="Salzberg S.L."/>
            <person name="Silva J.C."/>
            <person name="Haas B.J."/>
            <person name="Majoros W.H."/>
            <person name="Farzad M."/>
            <person name="Carlton J.M."/>
            <person name="Smith R.K. Jr."/>
            <person name="Garg J."/>
            <person name="Pearlman R.E."/>
            <person name="Karrer K.M."/>
            <person name="Sun L."/>
            <person name="Manning G."/>
            <person name="Elde N.C."/>
            <person name="Turkewitz A.P."/>
            <person name="Asai D.J."/>
            <person name="Wilkes D.E."/>
            <person name="Wang Y."/>
            <person name="Cai H."/>
            <person name="Collins K."/>
            <person name="Stewart B.A."/>
            <person name="Lee S.R."/>
            <person name="Wilamowska K."/>
            <person name="Weinberg Z."/>
            <person name="Ruzzo W.L."/>
            <person name="Wloga D."/>
            <person name="Gaertig J."/>
            <person name="Frankel J."/>
            <person name="Tsao C.-C."/>
            <person name="Gorovsky M.A."/>
            <person name="Keeling P.J."/>
            <person name="Waller R.F."/>
            <person name="Patron N.J."/>
            <person name="Cherry J.M."/>
            <person name="Stover N.A."/>
            <person name="Krieger C.J."/>
            <person name="del Toro C."/>
            <person name="Ryder H.F."/>
            <person name="Williamson S.C."/>
            <person name="Barbeau R.A."/>
            <person name="Hamilton E.P."/>
            <person name="Orias E."/>
        </authorList>
    </citation>
    <scope>NUCLEOTIDE SEQUENCE [LARGE SCALE GENOMIC DNA]</scope>
    <source>
        <strain evidence="13">SB210</strain>
    </source>
</reference>
<dbReference type="Gene3D" id="1.10.510.10">
    <property type="entry name" value="Transferase(Phosphotransferase) domain 1"/>
    <property type="match status" value="1"/>
</dbReference>
<feature type="domain" description="Protein kinase" evidence="11">
    <location>
        <begin position="18"/>
        <end position="304"/>
    </location>
</feature>
<feature type="compositionally biased region" description="Polar residues" evidence="9">
    <location>
        <begin position="391"/>
        <end position="410"/>
    </location>
</feature>
<feature type="compositionally biased region" description="Low complexity" evidence="9">
    <location>
        <begin position="854"/>
        <end position="866"/>
    </location>
</feature>
<dbReference type="CDD" id="cd00180">
    <property type="entry name" value="PKc"/>
    <property type="match status" value="1"/>
</dbReference>
<feature type="region of interest" description="Disordered" evidence="9">
    <location>
        <begin position="391"/>
        <end position="423"/>
    </location>
</feature>
<evidence type="ECO:0000256" key="4">
    <source>
        <dbReference type="ARBA" id="ARBA00022741"/>
    </source>
</evidence>
<dbReference type="InterPro" id="IPR008271">
    <property type="entry name" value="Ser/Thr_kinase_AS"/>
</dbReference>
<dbReference type="EC" id="2.7.11.1" evidence="1"/>
<evidence type="ECO:0000313" key="13">
    <source>
        <dbReference type="Proteomes" id="UP000009168"/>
    </source>
</evidence>
<dbReference type="PROSITE" id="PS00108">
    <property type="entry name" value="PROTEIN_KINASE_ST"/>
    <property type="match status" value="1"/>
</dbReference>
<dbReference type="AlphaFoldDB" id="Q22AS2"/>
<dbReference type="SMART" id="SM00261">
    <property type="entry name" value="FU"/>
    <property type="match status" value="2"/>
</dbReference>
<evidence type="ECO:0000256" key="2">
    <source>
        <dbReference type="ARBA" id="ARBA00022527"/>
    </source>
</evidence>
<dbReference type="InterPro" id="IPR006212">
    <property type="entry name" value="Furin_repeat"/>
</dbReference>
<keyword evidence="6" id="KW-0067">ATP-binding</keyword>
<dbReference type="Proteomes" id="UP000009168">
    <property type="component" value="Unassembled WGS sequence"/>
</dbReference>
<feature type="region of interest" description="Disordered" evidence="9">
    <location>
        <begin position="590"/>
        <end position="612"/>
    </location>
</feature>
<dbReference type="SMART" id="SM00220">
    <property type="entry name" value="S_TKc"/>
    <property type="match status" value="1"/>
</dbReference>
<sequence>MNQKISSVNVPLEDLDFFNIEGFRHDGFLGCSNAPVYRYVDINKSDHILAFKELKIKDDEDYKRVVSNFKTLQRIKVNKHPNIIQILGFCKSIKQKVYGEDISAYLIMEHCEGNLDDYIQMMKKSGNQFTLTEIKKFFSQTISALEFLQSNLKIAHRDIKPENILVDKTNFKIADLDDSKIDLNKTMEKSLVLGTLSFMAPELLKAYNRMKDRLSYNAYKSDVYSLGLCLLYMCTFKKFSKDERLNGVINKTAYLKQVKQLRSQVKERYGSVLSKLIKMMLEMDAALRPDFTTLKNIAIDKAFLEESDFFQTNNNQTQMRQQISIDLNSLARKKQHCILSDSEGTTAHYSSDNQDTSEGSQRQKEYFMNIQNGNYHRCPIQYQQQGDRCNNLQSNLPRNTMQKQHSNPNQRDLCLTPEKPKSLSISHAPIRSNFSQQFQNQNIRNTLHIDPNYSQSRHSLVNQRQSPPQAFSFDQQRNSNHQGNMNHTEQGMGGFCSQNNSNQTGNGIQINFNFQGQGSIQNQAQTNFNTQIRKFSSNIPNSQCQKISSAYIGTMPEPILEYNSMKHLEERSNTGNTDRTESNQSNCYYQQNSASKHKEQSNQSGQVSRTNSQVSYINNKTNSQQDNSVYPESQISNSVIAERQNTFTVSEIIRENQNIKQQQLNKYQDEDQYIDDGSHRDYIDNFECQEHRKQEYYAHDQVEQSYSKRAAAQNRQKYLVSTEQSSNSSSSQHNEFHQNQKNQTKDINIFDDNNQATCISQKKKKQNFSENMVKIVEDDNNFFDTFIDSQSQTPNQNTLAPQPETVRRNYHQFQNPDQIRRLSKQRKTLAIVIVIMILFTIALGLFYIIQSNQSNNRSNSRTSDNNGPDADPKTYTVDECKQQNKMYLAGKCYTKCPQQNYYPDTDQMICVQCDPSCLECTWGEANSCKKCKQDLYLLSLNQQTGMCVSDCPNYFRKDSSINKCMKCPENCITCSSQPNKRQLETINSTAEQYVVCQKCSIEYYLLGDNLCVNVCPKDTITDTQNRKCVVQTRIF</sequence>
<dbReference type="HOGENOM" id="CLU_293651_0_0_1"/>
<keyword evidence="2" id="KW-0723">Serine/threonine-protein kinase</keyword>
<organism evidence="12 13">
    <name type="scientific">Tetrahymena thermophila (strain SB210)</name>
    <dbReference type="NCBI Taxonomy" id="312017"/>
    <lineage>
        <taxon>Eukaryota</taxon>
        <taxon>Sar</taxon>
        <taxon>Alveolata</taxon>
        <taxon>Ciliophora</taxon>
        <taxon>Intramacronucleata</taxon>
        <taxon>Oligohymenophorea</taxon>
        <taxon>Hymenostomatida</taxon>
        <taxon>Tetrahymenina</taxon>
        <taxon>Tetrahymenidae</taxon>
        <taxon>Tetrahymena</taxon>
    </lineage>
</organism>
<dbReference type="GO" id="GO:0004674">
    <property type="term" value="F:protein serine/threonine kinase activity"/>
    <property type="evidence" value="ECO:0007669"/>
    <property type="project" value="UniProtKB-KW"/>
</dbReference>
<feature type="compositionally biased region" description="Low complexity" evidence="9">
    <location>
        <begin position="721"/>
        <end position="740"/>
    </location>
</feature>
<keyword evidence="3" id="KW-0808">Transferase</keyword>
<dbReference type="RefSeq" id="XP_001030059.1">
    <property type="nucleotide sequence ID" value="XM_001030059.3"/>
</dbReference>
<dbReference type="GO" id="GO:0005524">
    <property type="term" value="F:ATP binding"/>
    <property type="evidence" value="ECO:0007669"/>
    <property type="project" value="UniProtKB-KW"/>
</dbReference>
<evidence type="ECO:0000313" key="12">
    <source>
        <dbReference type="EMBL" id="EAR82396.1"/>
    </source>
</evidence>
<dbReference type="CDD" id="cd00064">
    <property type="entry name" value="FU"/>
    <property type="match status" value="2"/>
</dbReference>
<dbReference type="InterPro" id="IPR050660">
    <property type="entry name" value="NEK_Ser/Thr_kinase"/>
</dbReference>
<dbReference type="OrthoDB" id="296488at2759"/>
<name>Q22AS2_TETTS</name>
<dbReference type="SUPFAM" id="SSF56112">
    <property type="entry name" value="Protein kinase-like (PK-like)"/>
    <property type="match status" value="1"/>
</dbReference>
<dbReference type="InterPro" id="IPR000719">
    <property type="entry name" value="Prot_kinase_dom"/>
</dbReference>
<dbReference type="InterPro" id="IPR009030">
    <property type="entry name" value="Growth_fac_rcpt_cys_sf"/>
</dbReference>
<dbReference type="PROSITE" id="PS50011">
    <property type="entry name" value="PROTEIN_KINASE_DOM"/>
    <property type="match status" value="1"/>
</dbReference>
<evidence type="ECO:0000256" key="7">
    <source>
        <dbReference type="ARBA" id="ARBA00047899"/>
    </source>
</evidence>
<keyword evidence="13" id="KW-1185">Reference proteome</keyword>
<gene>
    <name evidence="12" type="ORF">TTHERM_01164160</name>
</gene>
<feature type="compositionally biased region" description="Polar residues" evidence="9">
    <location>
        <begin position="601"/>
        <end position="612"/>
    </location>
</feature>
<dbReference type="EMBL" id="GG662430">
    <property type="protein sequence ID" value="EAR82396.1"/>
    <property type="molecule type" value="Genomic_DNA"/>
</dbReference>
<keyword evidence="10" id="KW-0812">Transmembrane</keyword>
<protein>
    <recommendedName>
        <fullName evidence="1">non-specific serine/threonine protein kinase</fullName>
        <ecNumber evidence="1">2.7.11.1</ecNumber>
    </recommendedName>
</protein>
<dbReference type="GeneID" id="7836943"/>
<keyword evidence="5 12" id="KW-0418">Kinase</keyword>
<dbReference type="InterPro" id="IPR011009">
    <property type="entry name" value="Kinase-like_dom_sf"/>
</dbReference>
<evidence type="ECO:0000256" key="8">
    <source>
        <dbReference type="ARBA" id="ARBA00048679"/>
    </source>
</evidence>
<feature type="region of interest" description="Disordered" evidence="9">
    <location>
        <begin position="714"/>
        <end position="747"/>
    </location>
</feature>
<feature type="transmembrane region" description="Helical" evidence="10">
    <location>
        <begin position="829"/>
        <end position="849"/>
    </location>
</feature>
<dbReference type="Gene3D" id="2.10.220.10">
    <property type="entry name" value="Hormone Receptor, Insulin-like Growth Factor Receptor 1, Chain A, domain 2"/>
    <property type="match status" value="2"/>
</dbReference>
<accession>Q22AS2</accession>
<dbReference type="PANTHER" id="PTHR43671:SF98">
    <property type="entry name" value="SERINE_THREONINE-PROTEIN KINASE NEK11"/>
    <property type="match status" value="1"/>
</dbReference>
<feature type="region of interest" description="Disordered" evidence="9">
    <location>
        <begin position="342"/>
        <end position="361"/>
    </location>
</feature>
<dbReference type="PANTHER" id="PTHR43671">
    <property type="entry name" value="SERINE/THREONINE-PROTEIN KINASE NEK"/>
    <property type="match status" value="1"/>
</dbReference>
<feature type="region of interest" description="Disordered" evidence="9">
    <location>
        <begin position="854"/>
        <end position="875"/>
    </location>
</feature>
<dbReference type="InParanoid" id="Q22AS2"/>
<comment type="catalytic activity">
    <reaction evidence="8">
        <text>L-seryl-[protein] + ATP = O-phospho-L-seryl-[protein] + ADP + H(+)</text>
        <dbReference type="Rhea" id="RHEA:17989"/>
        <dbReference type="Rhea" id="RHEA-COMP:9863"/>
        <dbReference type="Rhea" id="RHEA-COMP:11604"/>
        <dbReference type="ChEBI" id="CHEBI:15378"/>
        <dbReference type="ChEBI" id="CHEBI:29999"/>
        <dbReference type="ChEBI" id="CHEBI:30616"/>
        <dbReference type="ChEBI" id="CHEBI:83421"/>
        <dbReference type="ChEBI" id="CHEBI:456216"/>
        <dbReference type="EC" id="2.7.11.1"/>
    </reaction>
</comment>
<evidence type="ECO:0000256" key="1">
    <source>
        <dbReference type="ARBA" id="ARBA00012513"/>
    </source>
</evidence>
<evidence type="ECO:0000256" key="10">
    <source>
        <dbReference type="SAM" id="Phobius"/>
    </source>
</evidence>
<proteinExistence type="predicted"/>
<evidence type="ECO:0000256" key="5">
    <source>
        <dbReference type="ARBA" id="ARBA00022777"/>
    </source>
</evidence>
<dbReference type="SUPFAM" id="SSF57184">
    <property type="entry name" value="Growth factor receptor domain"/>
    <property type="match status" value="1"/>
</dbReference>
<evidence type="ECO:0000256" key="9">
    <source>
        <dbReference type="SAM" id="MobiDB-lite"/>
    </source>
</evidence>
<keyword evidence="10" id="KW-1133">Transmembrane helix</keyword>
<comment type="catalytic activity">
    <reaction evidence="7">
        <text>L-threonyl-[protein] + ATP = O-phospho-L-threonyl-[protein] + ADP + H(+)</text>
        <dbReference type="Rhea" id="RHEA:46608"/>
        <dbReference type="Rhea" id="RHEA-COMP:11060"/>
        <dbReference type="Rhea" id="RHEA-COMP:11605"/>
        <dbReference type="ChEBI" id="CHEBI:15378"/>
        <dbReference type="ChEBI" id="CHEBI:30013"/>
        <dbReference type="ChEBI" id="CHEBI:30616"/>
        <dbReference type="ChEBI" id="CHEBI:61977"/>
        <dbReference type="ChEBI" id="CHEBI:456216"/>
        <dbReference type="EC" id="2.7.11.1"/>
    </reaction>
</comment>
<keyword evidence="10" id="KW-0472">Membrane</keyword>